<reference evidence="1 2" key="1">
    <citation type="submission" date="2018-11" db="EMBL/GenBank/DDBJ databases">
        <authorList>
            <consortium name="Pathogen Informatics"/>
        </authorList>
    </citation>
    <scope>NUCLEOTIDE SEQUENCE [LARGE SCALE GENOMIC DNA]</scope>
</reference>
<protein>
    <submittedName>
        <fullName evidence="1">Uncharacterized protein</fullName>
    </submittedName>
</protein>
<dbReference type="EMBL" id="UYRU01091888">
    <property type="protein sequence ID" value="VDN37876.1"/>
    <property type="molecule type" value="Genomic_DNA"/>
</dbReference>
<sequence length="156" mass="16985">MVSSPHSPTPRPLSSLIDFPFSSAADPSSTYLRFSPAPGARQDSNLFLSAQNPFVHVDASHTSSRGLYILNTGHPRHPLSLIFSCLSNYRVGLLKRIEFCCGRNGAPPSCHDLLALPRHGGLRFCPDLPVPLPYSYALTTGAVLNLTLDPVFQRKS</sequence>
<accession>A0A3P7R3U7</accession>
<dbReference type="AlphaFoldDB" id="A0A3P7R3U7"/>
<name>A0A3P7R3U7_DIBLA</name>
<dbReference type="OrthoDB" id="6244967at2759"/>
<keyword evidence="2" id="KW-1185">Reference proteome</keyword>
<organism evidence="1 2">
    <name type="scientific">Dibothriocephalus latus</name>
    <name type="common">Fish tapeworm</name>
    <name type="synonym">Diphyllobothrium latum</name>
    <dbReference type="NCBI Taxonomy" id="60516"/>
    <lineage>
        <taxon>Eukaryota</taxon>
        <taxon>Metazoa</taxon>
        <taxon>Spiralia</taxon>
        <taxon>Lophotrochozoa</taxon>
        <taxon>Platyhelminthes</taxon>
        <taxon>Cestoda</taxon>
        <taxon>Eucestoda</taxon>
        <taxon>Diphyllobothriidea</taxon>
        <taxon>Diphyllobothriidae</taxon>
        <taxon>Dibothriocephalus</taxon>
    </lineage>
</organism>
<proteinExistence type="predicted"/>
<gene>
    <name evidence="1" type="ORF">DILT_LOCUS17453</name>
</gene>
<dbReference type="Proteomes" id="UP000281553">
    <property type="component" value="Unassembled WGS sequence"/>
</dbReference>
<feature type="non-terminal residue" evidence="1">
    <location>
        <position position="156"/>
    </location>
</feature>
<evidence type="ECO:0000313" key="1">
    <source>
        <dbReference type="EMBL" id="VDN37876.1"/>
    </source>
</evidence>
<evidence type="ECO:0000313" key="2">
    <source>
        <dbReference type="Proteomes" id="UP000281553"/>
    </source>
</evidence>